<evidence type="ECO:0000256" key="1">
    <source>
        <dbReference type="ARBA" id="ARBA00022448"/>
    </source>
</evidence>
<feature type="transmembrane region" description="Helical" evidence="9">
    <location>
        <begin position="373"/>
        <end position="396"/>
    </location>
</feature>
<dbReference type="HAMAP" id="MF_00275">
    <property type="entry name" value="KdpA"/>
    <property type="match status" value="1"/>
</dbReference>
<evidence type="ECO:0000256" key="4">
    <source>
        <dbReference type="ARBA" id="ARBA00022692"/>
    </source>
</evidence>
<feature type="transmembrane region" description="Helical" evidence="9">
    <location>
        <begin position="535"/>
        <end position="558"/>
    </location>
</feature>
<dbReference type="PANTHER" id="PTHR30607:SF2">
    <property type="entry name" value="POTASSIUM-TRANSPORTING ATPASE POTASSIUM-BINDING SUBUNIT"/>
    <property type="match status" value="1"/>
</dbReference>
<evidence type="ECO:0000256" key="9">
    <source>
        <dbReference type="HAMAP-Rule" id="MF_00275"/>
    </source>
</evidence>
<keyword evidence="6 9" id="KW-1133">Transmembrane helix</keyword>
<dbReference type="PANTHER" id="PTHR30607">
    <property type="entry name" value="POTASSIUM-TRANSPORTING ATPASE A CHAIN"/>
    <property type="match status" value="1"/>
</dbReference>
<keyword evidence="4 9" id="KW-0812">Transmembrane</keyword>
<keyword evidence="11" id="KW-1185">Reference proteome</keyword>
<evidence type="ECO:0000256" key="3">
    <source>
        <dbReference type="ARBA" id="ARBA00022538"/>
    </source>
</evidence>
<comment type="function">
    <text evidence="9">Part of the high-affinity ATP-driven potassium transport (or Kdp) system, which catalyzes the hydrolysis of ATP coupled with the electrogenic transport of potassium into the cytoplasm. This subunit binds the extracellular potassium ions and delivers the ions to the membrane domain of KdpB through an intramembrane tunnel.</text>
</comment>
<dbReference type="Proteomes" id="UP000183200">
    <property type="component" value="Unassembled WGS sequence"/>
</dbReference>
<feature type="transmembrane region" description="Helical" evidence="9">
    <location>
        <begin position="495"/>
        <end position="515"/>
    </location>
</feature>
<keyword evidence="5 9" id="KW-0630">Potassium</keyword>
<dbReference type="RefSeq" id="WP_074610959.1">
    <property type="nucleotide sequence ID" value="NZ_FNGY01000008.1"/>
</dbReference>
<keyword evidence="2 9" id="KW-1003">Cell membrane</keyword>
<comment type="subunit">
    <text evidence="9">The system is composed of three essential subunits: KdpA, KdpB and KdpC.</text>
</comment>
<evidence type="ECO:0000256" key="5">
    <source>
        <dbReference type="ARBA" id="ARBA00022958"/>
    </source>
</evidence>
<keyword evidence="8 9" id="KW-0472">Membrane</keyword>
<evidence type="ECO:0000313" key="10">
    <source>
        <dbReference type="EMBL" id="SDN53760.1"/>
    </source>
</evidence>
<reference evidence="11" key="1">
    <citation type="submission" date="2016-10" db="EMBL/GenBank/DDBJ databases">
        <authorList>
            <person name="Varghese N."/>
            <person name="Submissions S."/>
        </authorList>
    </citation>
    <scope>NUCLEOTIDE SEQUENCE [LARGE SCALE GENOMIC DNA]</scope>
    <source>
        <strain evidence="11">DSM 19110</strain>
    </source>
</reference>
<dbReference type="InterPro" id="IPR004623">
    <property type="entry name" value="KdpA"/>
</dbReference>
<dbReference type="GO" id="GO:0030955">
    <property type="term" value="F:potassium ion binding"/>
    <property type="evidence" value="ECO:0007669"/>
    <property type="project" value="UniProtKB-UniRule"/>
</dbReference>
<dbReference type="EMBL" id="FNGY01000008">
    <property type="protein sequence ID" value="SDN53760.1"/>
    <property type="molecule type" value="Genomic_DNA"/>
</dbReference>
<feature type="transmembrane region" description="Helical" evidence="9">
    <location>
        <begin position="64"/>
        <end position="85"/>
    </location>
</feature>
<dbReference type="GO" id="GO:0008556">
    <property type="term" value="F:P-type potassium transmembrane transporter activity"/>
    <property type="evidence" value="ECO:0007669"/>
    <property type="project" value="InterPro"/>
</dbReference>
<feature type="transmembrane region" description="Helical" evidence="9">
    <location>
        <begin position="417"/>
        <end position="441"/>
    </location>
</feature>
<gene>
    <name evidence="9" type="primary">kdpA</name>
    <name evidence="10" type="ORF">SAMN05421820_10839</name>
</gene>
<dbReference type="OrthoDB" id="781345at2"/>
<name>A0A1H0C788_9SPHI</name>
<protein>
    <recommendedName>
        <fullName evidence="9">Potassium-transporting ATPase potassium-binding subunit</fullName>
    </recommendedName>
    <alternativeName>
        <fullName evidence="9">ATP phosphohydrolase [potassium-transporting] A chain</fullName>
    </alternativeName>
    <alternativeName>
        <fullName evidence="9">Potassium-binding and translocating subunit A</fullName>
    </alternativeName>
    <alternativeName>
        <fullName evidence="9">Potassium-translocating ATPase A chain</fullName>
    </alternativeName>
</protein>
<feature type="transmembrane region" description="Helical" evidence="9">
    <location>
        <begin position="254"/>
        <end position="275"/>
    </location>
</feature>
<dbReference type="AlphaFoldDB" id="A0A1H0C788"/>
<dbReference type="NCBIfam" id="TIGR00680">
    <property type="entry name" value="kdpA"/>
    <property type="match status" value="1"/>
</dbReference>
<sequence>MMIDAVGSLLLFFIVVILSWPLGKYMSKVYKDDLSGDGLLTKAERKIFRLMKVNPSSTMNIRQYLLAFATVNMIWLLYGFGILLVQGQSLLNPAGNPSMEWTLALHSVISFITSTNQQHYSGETGATYLSQISVFTLLQFVSAAASLSVGVAVIRCLKRTGQQLGNFYVDFIRSCTRILFPLAILAATFFIFRGMPMTFNSPETVVSLQGDTSVVATGPVAAMIPIKELGSNGGGYFGTNNAHPFENPDSISFVIHYIIVLLLPMAFIFFIGYFLENRKFANMILGVMTLGLVLITIPIVWQETNGNPLVSKMGIDTSSGNMEGKEIRFGSYYTSFYSGENAVVPAGTITSMLDSYMPLSGIPMLIGMQVDGFFGGLGTGLINIFYYLIVAAFLGCQMIGRTPVLLGRKIGLPEMQLATGVAVLQLLVPLALTAIACFVINETPGGNATLGWLGNSGAHGFTTMFYEYVSATAGNGSGFEALGDNTAFWNLSTSIAMFSGRFVPIAGVLIIAFLLSKKKSAETSDGVLKTETATFGLFLFMVIILLNALSTLPVFALGPLQEYFQMSH</sequence>
<keyword evidence="7 9" id="KW-0406">Ion transport</keyword>
<evidence type="ECO:0000256" key="8">
    <source>
        <dbReference type="ARBA" id="ARBA00023136"/>
    </source>
</evidence>
<dbReference type="GO" id="GO:0005886">
    <property type="term" value="C:plasma membrane"/>
    <property type="evidence" value="ECO:0007669"/>
    <property type="project" value="UniProtKB-SubCell"/>
</dbReference>
<evidence type="ECO:0000256" key="7">
    <source>
        <dbReference type="ARBA" id="ARBA00023065"/>
    </source>
</evidence>
<feature type="transmembrane region" description="Helical" evidence="9">
    <location>
        <begin position="137"/>
        <end position="157"/>
    </location>
</feature>
<organism evidence="10 11">
    <name type="scientific">Pedobacter steynii</name>
    <dbReference type="NCBI Taxonomy" id="430522"/>
    <lineage>
        <taxon>Bacteria</taxon>
        <taxon>Pseudomonadati</taxon>
        <taxon>Bacteroidota</taxon>
        <taxon>Sphingobacteriia</taxon>
        <taxon>Sphingobacteriales</taxon>
        <taxon>Sphingobacteriaceae</taxon>
        <taxon>Pedobacter</taxon>
    </lineage>
</organism>
<evidence type="ECO:0000313" key="11">
    <source>
        <dbReference type="Proteomes" id="UP000183200"/>
    </source>
</evidence>
<evidence type="ECO:0000256" key="2">
    <source>
        <dbReference type="ARBA" id="ARBA00022475"/>
    </source>
</evidence>
<feature type="transmembrane region" description="Helical" evidence="9">
    <location>
        <begin position="178"/>
        <end position="195"/>
    </location>
</feature>
<comment type="subcellular location">
    <subcellularLocation>
        <location evidence="9">Cell membrane</location>
        <topology evidence="9">Multi-pass membrane protein</topology>
    </subcellularLocation>
</comment>
<keyword evidence="3 9" id="KW-0633">Potassium transport</keyword>
<comment type="similarity">
    <text evidence="9">Belongs to the KdpA family.</text>
</comment>
<feature type="transmembrane region" description="Helical" evidence="9">
    <location>
        <begin position="6"/>
        <end position="23"/>
    </location>
</feature>
<proteinExistence type="inferred from homology"/>
<accession>A0A1H0C788</accession>
<dbReference type="PIRSF" id="PIRSF001294">
    <property type="entry name" value="K_ATPaseA"/>
    <property type="match status" value="1"/>
</dbReference>
<evidence type="ECO:0000256" key="6">
    <source>
        <dbReference type="ARBA" id="ARBA00022989"/>
    </source>
</evidence>
<dbReference type="Pfam" id="PF03814">
    <property type="entry name" value="KdpA"/>
    <property type="match status" value="1"/>
</dbReference>
<keyword evidence="1 9" id="KW-0813">Transport</keyword>
<feature type="transmembrane region" description="Helical" evidence="9">
    <location>
        <begin position="282"/>
        <end position="301"/>
    </location>
</feature>